<proteinExistence type="inferred from homology"/>
<dbReference type="Proteomes" id="UP000570493">
    <property type="component" value="Unassembled WGS sequence"/>
</dbReference>
<dbReference type="EMBL" id="JABBMT010000009">
    <property type="protein sequence ID" value="NMM40795.1"/>
    <property type="molecule type" value="Genomic_DNA"/>
</dbReference>
<dbReference type="GO" id="GO:0009279">
    <property type="term" value="C:cell outer membrane"/>
    <property type="evidence" value="ECO:0007669"/>
    <property type="project" value="UniProtKB-SubCell"/>
</dbReference>
<feature type="chain" id="PRO_5030827676" evidence="6">
    <location>
        <begin position="29"/>
        <end position="286"/>
    </location>
</feature>
<protein>
    <submittedName>
        <fullName evidence="7">MipA/OmpV family protein</fullName>
    </submittedName>
</protein>
<evidence type="ECO:0000256" key="6">
    <source>
        <dbReference type="SAM" id="SignalP"/>
    </source>
</evidence>
<feature type="signal peptide" evidence="6">
    <location>
        <begin position="1"/>
        <end position="28"/>
    </location>
</feature>
<evidence type="ECO:0000313" key="7">
    <source>
        <dbReference type="EMBL" id="NMM40795.1"/>
    </source>
</evidence>
<reference evidence="7" key="1">
    <citation type="submission" date="2020-04" db="EMBL/GenBank/DDBJ databases">
        <title>Genome Sequencing for Pseudoaltermonas arctica.</title>
        <authorList>
            <person name="Elkins N.S."/>
        </authorList>
    </citation>
    <scope>NUCLEOTIDE SEQUENCE [LARGE SCALE GENOMIC DNA]</scope>
    <source>
        <strain evidence="7">NEC-BIFX-2020_0012</strain>
    </source>
</reference>
<comment type="caution">
    <text evidence="7">The sequence shown here is derived from an EMBL/GenBank/DDBJ whole genome shotgun (WGS) entry which is preliminary data.</text>
</comment>
<dbReference type="PANTHER" id="PTHR38776">
    <property type="entry name" value="MLTA-INTERACTING PROTEIN-RELATED"/>
    <property type="match status" value="1"/>
</dbReference>
<keyword evidence="5" id="KW-0998">Cell outer membrane</keyword>
<keyword evidence="8" id="KW-1185">Reference proteome</keyword>
<comment type="subcellular location">
    <subcellularLocation>
        <location evidence="1">Cell outer membrane</location>
    </subcellularLocation>
</comment>
<evidence type="ECO:0000256" key="3">
    <source>
        <dbReference type="ARBA" id="ARBA00022729"/>
    </source>
</evidence>
<evidence type="ECO:0000256" key="5">
    <source>
        <dbReference type="ARBA" id="ARBA00023237"/>
    </source>
</evidence>
<name>A0A7Y0DSL4_9GAMM</name>
<evidence type="ECO:0000256" key="1">
    <source>
        <dbReference type="ARBA" id="ARBA00004442"/>
    </source>
</evidence>
<evidence type="ECO:0000256" key="4">
    <source>
        <dbReference type="ARBA" id="ARBA00023136"/>
    </source>
</evidence>
<sequence>MLHKQHYLKKPLLLLLISIGLWSTSSNASNRYYADNTLEPTSGFAWDWSAGAGYYIEDSYLVGIDSYSDGLELDINLAISYKRFYLDIDHSQLSGGIIIGYSIINKYDWDLDILGTNMQGGFDETGLGFYNSGVVPELKGIRSRKSDFDTGLRLTRRFENSQISFEYLHDISNAHNGWVVNSFFSHILPWQNWEFRTGVGISAYSTDFTNYYFGITTEEASATRAVYQTDTAMSMIVEFHAEYPLNQHWVFLSGWLSTWFSNEISNSPIVSQGYQHKAMVGVRYVF</sequence>
<keyword evidence="4" id="KW-0472">Membrane</keyword>
<gene>
    <name evidence="7" type="ORF">HHO47_08145</name>
</gene>
<evidence type="ECO:0000313" key="8">
    <source>
        <dbReference type="Proteomes" id="UP000570493"/>
    </source>
</evidence>
<accession>A0A7Y0DSL4</accession>
<dbReference type="InterPro" id="IPR010583">
    <property type="entry name" value="MipA"/>
</dbReference>
<organism evidence="7 8">
    <name type="scientific">Pseudoalteromonas arctica</name>
    <dbReference type="NCBI Taxonomy" id="394751"/>
    <lineage>
        <taxon>Bacteria</taxon>
        <taxon>Pseudomonadati</taxon>
        <taxon>Pseudomonadota</taxon>
        <taxon>Gammaproteobacteria</taxon>
        <taxon>Alteromonadales</taxon>
        <taxon>Pseudoalteromonadaceae</taxon>
        <taxon>Pseudoalteromonas</taxon>
    </lineage>
</organism>
<comment type="similarity">
    <text evidence="2">Belongs to the MipA/OmpV family.</text>
</comment>
<dbReference type="PANTHER" id="PTHR38776:SF1">
    <property type="entry name" value="MLTA-INTERACTING PROTEIN-RELATED"/>
    <property type="match status" value="1"/>
</dbReference>
<evidence type="ECO:0000256" key="2">
    <source>
        <dbReference type="ARBA" id="ARBA00005722"/>
    </source>
</evidence>
<keyword evidence="3 6" id="KW-0732">Signal</keyword>
<dbReference type="AlphaFoldDB" id="A0A7Y0DSL4"/>
<dbReference type="Pfam" id="PF06629">
    <property type="entry name" value="MipA"/>
    <property type="match status" value="1"/>
</dbReference>
<dbReference type="RefSeq" id="WP_169019845.1">
    <property type="nucleotide sequence ID" value="NZ_JABBMT010000009.1"/>
</dbReference>